<feature type="transmembrane region" description="Helical" evidence="8">
    <location>
        <begin position="72"/>
        <end position="88"/>
    </location>
</feature>
<keyword evidence="3" id="KW-0813">Transport</keyword>
<dbReference type="EMBL" id="MIJE01000002">
    <property type="protein sequence ID" value="OEF97983.1"/>
    <property type="molecule type" value="Genomic_DNA"/>
</dbReference>
<comment type="similarity">
    <text evidence="2">Belongs to the binding-protein-dependent transport system permease family. FecCD subfamily.</text>
</comment>
<feature type="transmembrane region" description="Helical" evidence="8">
    <location>
        <begin position="160"/>
        <end position="183"/>
    </location>
</feature>
<dbReference type="STRING" id="766136.BHF68_13015"/>
<dbReference type="SUPFAM" id="SSF81345">
    <property type="entry name" value="ABC transporter involved in vitamin B12 uptake, BtuC"/>
    <property type="match status" value="1"/>
</dbReference>
<keyword evidence="6 8" id="KW-1133">Transmembrane helix</keyword>
<evidence type="ECO:0000256" key="7">
    <source>
        <dbReference type="ARBA" id="ARBA00023136"/>
    </source>
</evidence>
<name>A0A1E5G4G6_9FIRM</name>
<gene>
    <name evidence="9" type="ORF">BHF68_13015</name>
</gene>
<feature type="transmembrane region" description="Helical" evidence="8">
    <location>
        <begin position="316"/>
        <end position="335"/>
    </location>
</feature>
<feature type="transmembrane region" description="Helical" evidence="8">
    <location>
        <begin position="100"/>
        <end position="122"/>
    </location>
</feature>
<dbReference type="GO" id="GO:0033214">
    <property type="term" value="P:siderophore-iron import into cell"/>
    <property type="evidence" value="ECO:0007669"/>
    <property type="project" value="TreeGrafter"/>
</dbReference>
<dbReference type="Proteomes" id="UP000094296">
    <property type="component" value="Unassembled WGS sequence"/>
</dbReference>
<dbReference type="Pfam" id="PF01032">
    <property type="entry name" value="FecCD"/>
    <property type="match status" value="1"/>
</dbReference>
<evidence type="ECO:0000256" key="8">
    <source>
        <dbReference type="SAM" id="Phobius"/>
    </source>
</evidence>
<dbReference type="Gene3D" id="1.10.3470.10">
    <property type="entry name" value="ABC transporter involved in vitamin B12 uptake, BtuC"/>
    <property type="match status" value="1"/>
</dbReference>
<feature type="transmembrane region" description="Helical" evidence="8">
    <location>
        <begin position="33"/>
        <end position="51"/>
    </location>
</feature>
<keyword evidence="5 8" id="KW-0812">Transmembrane</keyword>
<evidence type="ECO:0008006" key="11">
    <source>
        <dbReference type="Google" id="ProtNLM"/>
    </source>
</evidence>
<evidence type="ECO:0000256" key="5">
    <source>
        <dbReference type="ARBA" id="ARBA00022692"/>
    </source>
</evidence>
<evidence type="ECO:0000313" key="9">
    <source>
        <dbReference type="EMBL" id="OEF97983.1"/>
    </source>
</evidence>
<dbReference type="PANTHER" id="PTHR30472">
    <property type="entry name" value="FERRIC ENTEROBACTIN TRANSPORT SYSTEM PERMEASE PROTEIN"/>
    <property type="match status" value="1"/>
</dbReference>
<dbReference type="GO" id="GO:0005886">
    <property type="term" value="C:plasma membrane"/>
    <property type="evidence" value="ECO:0007669"/>
    <property type="project" value="UniProtKB-SubCell"/>
</dbReference>
<dbReference type="RefSeq" id="WP_069642380.1">
    <property type="nucleotide sequence ID" value="NZ_MIJE01000002.1"/>
</dbReference>
<evidence type="ECO:0000256" key="1">
    <source>
        <dbReference type="ARBA" id="ARBA00004651"/>
    </source>
</evidence>
<dbReference type="InterPro" id="IPR037294">
    <property type="entry name" value="ABC_BtuC-like"/>
</dbReference>
<keyword evidence="7 8" id="KW-0472">Membrane</keyword>
<dbReference type="AlphaFoldDB" id="A0A1E5G4G6"/>
<dbReference type="InterPro" id="IPR000522">
    <property type="entry name" value="ABC_transptr_permease_BtuC"/>
</dbReference>
<comment type="subcellular location">
    <subcellularLocation>
        <location evidence="1">Cell membrane</location>
        <topology evidence="1">Multi-pass membrane protein</topology>
    </subcellularLocation>
</comment>
<dbReference type="PANTHER" id="PTHR30472:SF25">
    <property type="entry name" value="ABC TRANSPORTER PERMEASE PROTEIN MJ0876-RELATED"/>
    <property type="match status" value="1"/>
</dbReference>
<keyword evidence="10" id="KW-1185">Reference proteome</keyword>
<dbReference type="CDD" id="cd06550">
    <property type="entry name" value="TM_ABC_iron-siderophores_like"/>
    <property type="match status" value="1"/>
</dbReference>
<evidence type="ECO:0000256" key="4">
    <source>
        <dbReference type="ARBA" id="ARBA00022475"/>
    </source>
</evidence>
<protein>
    <recommendedName>
        <fullName evidence="11">Iron ABC transporter</fullName>
    </recommendedName>
</protein>
<comment type="caution">
    <text evidence="9">The sequence shown here is derived from an EMBL/GenBank/DDBJ whole genome shotgun (WGS) entry which is preliminary data.</text>
</comment>
<proteinExistence type="inferred from homology"/>
<organism evidence="9 10">
    <name type="scientific">Desulfuribacillus alkaliarsenatis</name>
    <dbReference type="NCBI Taxonomy" id="766136"/>
    <lineage>
        <taxon>Bacteria</taxon>
        <taxon>Bacillati</taxon>
        <taxon>Bacillota</taxon>
        <taxon>Desulfuribacillia</taxon>
        <taxon>Desulfuribacillales</taxon>
        <taxon>Desulfuribacillaceae</taxon>
        <taxon>Desulfuribacillus</taxon>
    </lineage>
</organism>
<feature type="transmembrane region" description="Helical" evidence="8">
    <location>
        <begin position="245"/>
        <end position="274"/>
    </location>
</feature>
<feature type="transmembrane region" description="Helical" evidence="8">
    <location>
        <begin position="129"/>
        <end position="148"/>
    </location>
</feature>
<feature type="transmembrane region" description="Helical" evidence="8">
    <location>
        <begin position="286"/>
        <end position="304"/>
    </location>
</feature>
<evidence type="ECO:0000256" key="3">
    <source>
        <dbReference type="ARBA" id="ARBA00022448"/>
    </source>
</evidence>
<keyword evidence="4" id="KW-1003">Cell membrane</keyword>
<evidence type="ECO:0000256" key="2">
    <source>
        <dbReference type="ARBA" id="ARBA00007935"/>
    </source>
</evidence>
<feature type="transmembrane region" description="Helical" evidence="8">
    <location>
        <begin position="204"/>
        <end position="225"/>
    </location>
</feature>
<feature type="transmembrane region" description="Helical" evidence="8">
    <location>
        <begin position="7"/>
        <end position="27"/>
    </location>
</feature>
<dbReference type="FunFam" id="1.10.3470.10:FF:000001">
    <property type="entry name" value="Vitamin B12 ABC transporter permease BtuC"/>
    <property type="match status" value="1"/>
</dbReference>
<sequence>MKNNRWLWYVLLSAILLISFLVTSSIGSAGIDAWTALLIMLSKVPFVRNFIDPYWASMAETIIWQVRIPRNLTAILVGGSLAVAGASFQGLLRNPLADPYILGISSGAAAGAAISITITGIVGSAVVGIPMAAFIGAALAMFLVYSLAKIGNRVDVTTLILAGVVVGSFMSAVLSLLLIRMYSNLHQVVFWMMGSLGRSGWERLSWTALLLVFIIIGLCMLARPLNIMSMGDSVAQTLGVATEKIKLLVLVLATLVTALAVSIAGTIGFVGLVVPHVVRLLIGPDHRALLPMSIFVGGIFLLWADTIARTMLSPSEIPVGVVTAFVGAPFFGYLLRKRKKYRI</sequence>
<accession>A0A1E5G4G6</accession>
<dbReference type="GO" id="GO:0022857">
    <property type="term" value="F:transmembrane transporter activity"/>
    <property type="evidence" value="ECO:0007669"/>
    <property type="project" value="InterPro"/>
</dbReference>
<reference evidence="9 10" key="1">
    <citation type="submission" date="2016-09" db="EMBL/GenBank/DDBJ databases">
        <title>Draft genome sequence for the type strain of Desulfuribacillus alkaliarsenatis AHT28, an obligately anaerobic, sulfidogenic bacterium isolated from Russian soda lake sediments.</title>
        <authorList>
            <person name="Abin C.A."/>
            <person name="Hollibaugh J.T."/>
        </authorList>
    </citation>
    <scope>NUCLEOTIDE SEQUENCE [LARGE SCALE GENOMIC DNA]</scope>
    <source>
        <strain evidence="9 10">AHT28</strain>
    </source>
</reference>
<evidence type="ECO:0000256" key="6">
    <source>
        <dbReference type="ARBA" id="ARBA00022989"/>
    </source>
</evidence>
<evidence type="ECO:0000313" key="10">
    <source>
        <dbReference type="Proteomes" id="UP000094296"/>
    </source>
</evidence>